<sequence length="101" mass="11654">MASFANQQLKAISGISTFAKLLHFLQNIGTKLILVFFCKSVPMPMLIKEDSFQHVRFHTLTLPKTKIRRKTSPPKIYKFWRVKKADAGKRQASKRDRFSSA</sequence>
<name>A0A9W5S2N4_9BACL</name>
<evidence type="ECO:0000313" key="1">
    <source>
        <dbReference type="EMBL" id="EXX90047.1"/>
    </source>
</evidence>
<reference evidence="1 2" key="1">
    <citation type="submission" date="2014-02" db="EMBL/GenBank/DDBJ databases">
        <title>Genome sequence of Paenibacillus darwinianus reveals adaptive mechanisms for survival in Antarctic soils.</title>
        <authorList>
            <person name="Dsouza M."/>
            <person name="Taylor M.W."/>
            <person name="Turner S.J."/>
            <person name="Aislabie J."/>
        </authorList>
    </citation>
    <scope>NUCLEOTIDE SEQUENCE [LARGE SCALE GENOMIC DNA]</scope>
    <source>
        <strain evidence="1 2">CE1</strain>
    </source>
</reference>
<accession>A0A9W5S2N4</accession>
<dbReference type="Proteomes" id="UP000053750">
    <property type="component" value="Unassembled WGS sequence"/>
</dbReference>
<protein>
    <submittedName>
        <fullName evidence="1">Uncharacterized protein</fullName>
    </submittedName>
</protein>
<organism evidence="1 2">
    <name type="scientific">Paenibacillus darwinianus</name>
    <dbReference type="NCBI Taxonomy" id="1380763"/>
    <lineage>
        <taxon>Bacteria</taxon>
        <taxon>Bacillati</taxon>
        <taxon>Bacillota</taxon>
        <taxon>Bacilli</taxon>
        <taxon>Bacillales</taxon>
        <taxon>Paenibacillaceae</taxon>
        <taxon>Paenibacillus</taxon>
    </lineage>
</organism>
<gene>
    <name evidence="1" type="ORF">BG53_14375</name>
</gene>
<dbReference type="AlphaFoldDB" id="A0A9W5S2N4"/>
<evidence type="ECO:0000313" key="2">
    <source>
        <dbReference type="Proteomes" id="UP000053750"/>
    </source>
</evidence>
<keyword evidence="2" id="KW-1185">Reference proteome</keyword>
<dbReference type="EMBL" id="JFHU01000077">
    <property type="protein sequence ID" value="EXX90047.1"/>
    <property type="molecule type" value="Genomic_DNA"/>
</dbReference>
<proteinExistence type="predicted"/>
<comment type="caution">
    <text evidence="1">The sequence shown here is derived from an EMBL/GenBank/DDBJ whole genome shotgun (WGS) entry which is preliminary data.</text>
</comment>